<evidence type="ECO:0000313" key="1">
    <source>
        <dbReference type="EMBL" id="KAL2099229.1"/>
    </source>
</evidence>
<sequence length="547" mass="61832">MVSLFIPQRKHASIPLSPFSIVSEHSPSTPATCSQPQSPNKWNSNDPCQILGNQALVNFIASEQLPVSIVQSPFFLSFVQEIQPSYNVPDRKYFVNTLLDQQTSFLQNKLKTLSNTAQSVCLTVDVWNAKAFTHMTIMGHLVINYGLKSVTFSCKRSRGQDLRATVTEEIDKVLCQNNISRESIVLLNDCESQGSISLPGFQQMQMDSDDYTDMRIFKIEDHDDTAAYGREDEGSTPGRMRLNIQSGPSFAQALQLVVHYGLQATPPATTDALAKVSSKATPAHNVPLTSDWSSQLKEVKRILGQAEDRQDQDTNVSSVNLTPSERALLEDFVHTLQPFEEITDRLRKERVVLASLVIPSIQGIRKHLSSPTEQNHKLVVALELALEKWLSPFEHRWCYRRATALDPRLKLRWCEGDRAQQMRQDLLALTGGADRVTQDTEDTAIYSQGQAKRRSLFPFFEDEPQEHQPETQNEAETYLLEPCIPYHHDPLAYWQANQHRFPQLAQQALRHQAIPALPVPAMYPDNAKLSDEEFEKLMLIKLNSALL</sequence>
<gene>
    <name evidence="1" type="ORF">ACEWY4_005709</name>
</gene>
<dbReference type="InterPro" id="IPR012337">
    <property type="entry name" value="RNaseH-like_sf"/>
</dbReference>
<reference evidence="1 2" key="1">
    <citation type="submission" date="2024-09" db="EMBL/GenBank/DDBJ databases">
        <title>A chromosome-level genome assembly of Gray's grenadier anchovy, Coilia grayii.</title>
        <authorList>
            <person name="Fu Z."/>
        </authorList>
    </citation>
    <scope>NUCLEOTIDE SEQUENCE [LARGE SCALE GENOMIC DNA]</scope>
    <source>
        <strain evidence="1">G4</strain>
        <tissue evidence="1">Muscle</tissue>
    </source>
</reference>
<dbReference type="Proteomes" id="UP001591681">
    <property type="component" value="Unassembled WGS sequence"/>
</dbReference>
<dbReference type="AlphaFoldDB" id="A0ABD1KJC2"/>
<dbReference type="InterPro" id="IPR052717">
    <property type="entry name" value="Vacuolar_transposase_reg"/>
</dbReference>
<keyword evidence="2" id="KW-1185">Reference proteome</keyword>
<proteinExistence type="predicted"/>
<protein>
    <submittedName>
        <fullName evidence="1">Uncharacterized protein</fullName>
    </submittedName>
</protein>
<organism evidence="1 2">
    <name type="scientific">Coilia grayii</name>
    <name type="common">Gray's grenadier anchovy</name>
    <dbReference type="NCBI Taxonomy" id="363190"/>
    <lineage>
        <taxon>Eukaryota</taxon>
        <taxon>Metazoa</taxon>
        <taxon>Chordata</taxon>
        <taxon>Craniata</taxon>
        <taxon>Vertebrata</taxon>
        <taxon>Euteleostomi</taxon>
        <taxon>Actinopterygii</taxon>
        <taxon>Neopterygii</taxon>
        <taxon>Teleostei</taxon>
        <taxon>Clupei</taxon>
        <taxon>Clupeiformes</taxon>
        <taxon>Clupeoidei</taxon>
        <taxon>Engraulidae</taxon>
        <taxon>Coilinae</taxon>
        <taxon>Coilia</taxon>
    </lineage>
</organism>
<evidence type="ECO:0000313" key="2">
    <source>
        <dbReference type="Proteomes" id="UP001591681"/>
    </source>
</evidence>
<dbReference type="PANTHER" id="PTHR46169">
    <property type="entry name" value="DNA REPLICATION-RELATED ELEMENT FACTOR, ISOFORM A"/>
    <property type="match status" value="1"/>
</dbReference>
<accession>A0ABD1KJC2</accession>
<dbReference type="PANTHER" id="PTHR46169:SF29">
    <property type="entry name" value="DNA REPLICATION-RELATED ELEMENT FACTOR, ISOFORM A"/>
    <property type="match status" value="1"/>
</dbReference>
<name>A0ABD1KJC2_9TELE</name>
<comment type="caution">
    <text evidence="1">The sequence shown here is derived from an EMBL/GenBank/DDBJ whole genome shotgun (WGS) entry which is preliminary data.</text>
</comment>
<dbReference type="SUPFAM" id="SSF53098">
    <property type="entry name" value="Ribonuclease H-like"/>
    <property type="match status" value="1"/>
</dbReference>
<dbReference type="EMBL" id="JBHFQA010000005">
    <property type="protein sequence ID" value="KAL2099229.1"/>
    <property type="molecule type" value="Genomic_DNA"/>
</dbReference>